<dbReference type="Gene3D" id="3.40.50.1820">
    <property type="entry name" value="alpha/beta hydrolase"/>
    <property type="match status" value="1"/>
</dbReference>
<dbReference type="PANTHER" id="PTHR12482">
    <property type="entry name" value="LIPASE ROG1-RELATED-RELATED"/>
    <property type="match status" value="1"/>
</dbReference>
<protein>
    <submittedName>
        <fullName evidence="2">Alpha/beta-Hydrolases superfamily protein</fullName>
    </submittedName>
</protein>
<dbReference type="GO" id="GO:0016787">
    <property type="term" value="F:hydrolase activity"/>
    <property type="evidence" value="ECO:0007669"/>
    <property type="project" value="UniProtKB-KW"/>
</dbReference>
<evidence type="ECO:0000313" key="3">
    <source>
        <dbReference type="Proteomes" id="UP000554482"/>
    </source>
</evidence>
<dbReference type="EMBL" id="JABWDY010016559">
    <property type="protein sequence ID" value="KAF5196010.1"/>
    <property type="molecule type" value="Genomic_DNA"/>
</dbReference>
<dbReference type="SUPFAM" id="SSF53474">
    <property type="entry name" value="alpha/beta-Hydrolases"/>
    <property type="match status" value="1"/>
</dbReference>
<accession>A0A7J6WH97</accession>
<organism evidence="2 3">
    <name type="scientific">Thalictrum thalictroides</name>
    <name type="common">Rue-anemone</name>
    <name type="synonym">Anemone thalictroides</name>
    <dbReference type="NCBI Taxonomy" id="46969"/>
    <lineage>
        <taxon>Eukaryota</taxon>
        <taxon>Viridiplantae</taxon>
        <taxon>Streptophyta</taxon>
        <taxon>Embryophyta</taxon>
        <taxon>Tracheophyta</taxon>
        <taxon>Spermatophyta</taxon>
        <taxon>Magnoliopsida</taxon>
        <taxon>Ranunculales</taxon>
        <taxon>Ranunculaceae</taxon>
        <taxon>Thalictroideae</taxon>
        <taxon>Thalictrum</taxon>
    </lineage>
</organism>
<dbReference type="InterPro" id="IPR007751">
    <property type="entry name" value="DUF676_lipase-like"/>
</dbReference>
<keyword evidence="3" id="KW-1185">Reference proteome</keyword>
<proteinExistence type="predicted"/>
<dbReference type="InterPro" id="IPR029058">
    <property type="entry name" value="AB_hydrolase_fold"/>
</dbReference>
<dbReference type="PANTHER" id="PTHR12482:SF41">
    <property type="entry name" value="ALPHA_BETA-HYDROLASES SUPERFAMILY PROTEIN"/>
    <property type="match status" value="1"/>
</dbReference>
<dbReference type="OrthoDB" id="273452at2759"/>
<feature type="domain" description="DUF676" evidence="1">
    <location>
        <begin position="65"/>
        <end position="290"/>
    </location>
</feature>
<dbReference type="InterPro" id="IPR044294">
    <property type="entry name" value="Lipase-like"/>
</dbReference>
<keyword evidence="2" id="KW-0378">Hydrolase</keyword>
<dbReference type="Pfam" id="PF05057">
    <property type="entry name" value="DUF676"/>
    <property type="match status" value="1"/>
</dbReference>
<gene>
    <name evidence="2" type="ORF">FRX31_014402</name>
</gene>
<evidence type="ECO:0000313" key="2">
    <source>
        <dbReference type="EMBL" id="KAF5196010.1"/>
    </source>
</evidence>
<comment type="caution">
    <text evidence="2">The sequence shown here is derived from an EMBL/GenBank/DDBJ whole genome shotgun (WGS) entry which is preliminary data.</text>
</comment>
<reference evidence="2 3" key="1">
    <citation type="submission" date="2020-06" db="EMBL/GenBank/DDBJ databases">
        <title>Transcriptomic and genomic resources for Thalictrum thalictroides and T. hernandezii: Facilitating candidate gene discovery in an emerging model plant lineage.</title>
        <authorList>
            <person name="Arias T."/>
            <person name="Riano-Pachon D.M."/>
            <person name="Di Stilio V.S."/>
        </authorList>
    </citation>
    <scope>NUCLEOTIDE SEQUENCE [LARGE SCALE GENOMIC DNA]</scope>
    <source>
        <strain evidence="3">cv. WT478/WT964</strain>
        <tissue evidence="2">Leaves</tissue>
    </source>
</reference>
<dbReference type="AlphaFoldDB" id="A0A7J6WH97"/>
<sequence length="402" mass="45879">MEFEKKEENDKMKKSTRRRKYMHGCLSLKQEEKPAAAAAAGSNLELKMMSCTLSDDGYSCIIPTQTHLVVMINGIIGSAADWKFAAKQFLGRYPKDVLVHCCKRNYGMLTLDGVDVMGERLAEEVLSVIKQRPRLQKISFVAHSLGGLVARYAVGRLYRQNTMREQDKMNEDCTFDEGHLCEGDKLKGKIAGLEPMNFITFATPHIGVRGHKQAPLFCSLTILEKAARHTSWMLRRTGKHLLLTDNENGKPPLLLQMVNDSEDLHFLSALHSFQRCVTYANARFDFAVGWRTSSIRRQNELPKLQRISKNDRYPHVVNVEPPSIARFEQEVLTEDNRKKLKTSDMEELMIRGLTRVSWERVDVSFQRSTQRFLAHSTIQVKSYSINSDGADVILHMIDNFVL</sequence>
<name>A0A7J6WH97_THATH</name>
<dbReference type="Proteomes" id="UP000554482">
    <property type="component" value="Unassembled WGS sequence"/>
</dbReference>
<evidence type="ECO:0000259" key="1">
    <source>
        <dbReference type="Pfam" id="PF05057"/>
    </source>
</evidence>